<keyword evidence="3" id="KW-1185">Reference proteome</keyword>
<accession>A0A1V6Q5I1</accession>
<dbReference type="AlphaFoldDB" id="A0A1V6Q5I1"/>
<evidence type="ECO:0000313" key="3">
    <source>
        <dbReference type="Proteomes" id="UP000191612"/>
    </source>
</evidence>
<proteinExistence type="predicted"/>
<dbReference type="Proteomes" id="UP000191612">
    <property type="component" value="Unassembled WGS sequence"/>
</dbReference>
<gene>
    <name evidence="2" type="ORF">PENSOL_c123G09106</name>
</gene>
<sequence length="132" mass="13728">MEDLEVGVHVLPGLATLVDDANGSVTAAGQFALNANPRTQQFYEALLRDISLGVSPAFAKQIARALENPSPSPTRNGRPDSPSSALSSSLGSLGDIGSHFATPLKQLGLGKDRKVQGPDQTRPAWSGLGPNL</sequence>
<feature type="region of interest" description="Disordered" evidence="1">
    <location>
        <begin position="64"/>
        <end position="94"/>
    </location>
</feature>
<name>A0A1V6Q5I1_9EURO</name>
<feature type="compositionally biased region" description="Low complexity" evidence="1">
    <location>
        <begin position="81"/>
        <end position="94"/>
    </location>
</feature>
<comment type="caution">
    <text evidence="2">The sequence shown here is derived from an EMBL/GenBank/DDBJ whole genome shotgun (WGS) entry which is preliminary data.</text>
</comment>
<evidence type="ECO:0000313" key="2">
    <source>
        <dbReference type="EMBL" id="OQD84464.1"/>
    </source>
</evidence>
<evidence type="ECO:0000256" key="1">
    <source>
        <dbReference type="SAM" id="MobiDB-lite"/>
    </source>
</evidence>
<dbReference type="EMBL" id="MDYO01000122">
    <property type="protein sequence ID" value="OQD84464.1"/>
    <property type="molecule type" value="Genomic_DNA"/>
</dbReference>
<feature type="region of interest" description="Disordered" evidence="1">
    <location>
        <begin position="107"/>
        <end position="132"/>
    </location>
</feature>
<reference evidence="3" key="1">
    <citation type="journal article" date="2017" name="Nat. Microbiol.">
        <title>Global analysis of biosynthetic gene clusters reveals vast potential of secondary metabolite production in Penicillium species.</title>
        <authorList>
            <person name="Nielsen J.C."/>
            <person name="Grijseels S."/>
            <person name="Prigent S."/>
            <person name="Ji B."/>
            <person name="Dainat J."/>
            <person name="Nielsen K.F."/>
            <person name="Frisvad J.C."/>
            <person name="Workman M."/>
            <person name="Nielsen J."/>
        </authorList>
    </citation>
    <scope>NUCLEOTIDE SEQUENCE [LARGE SCALE GENOMIC DNA]</scope>
    <source>
        <strain evidence="3">IBT 29525</strain>
    </source>
</reference>
<organism evidence="2 3">
    <name type="scientific">Penicillium solitum</name>
    <dbReference type="NCBI Taxonomy" id="60172"/>
    <lineage>
        <taxon>Eukaryota</taxon>
        <taxon>Fungi</taxon>
        <taxon>Dikarya</taxon>
        <taxon>Ascomycota</taxon>
        <taxon>Pezizomycotina</taxon>
        <taxon>Eurotiomycetes</taxon>
        <taxon>Eurotiomycetidae</taxon>
        <taxon>Eurotiales</taxon>
        <taxon>Aspergillaceae</taxon>
        <taxon>Penicillium</taxon>
    </lineage>
</organism>
<protein>
    <submittedName>
        <fullName evidence="2">Uncharacterized protein</fullName>
    </submittedName>
</protein>